<dbReference type="AlphaFoldDB" id="A0A938WY18"/>
<dbReference type="Pfam" id="PF12682">
    <property type="entry name" value="Flavodoxin_4"/>
    <property type="match status" value="1"/>
</dbReference>
<evidence type="ECO:0000313" key="2">
    <source>
        <dbReference type="EMBL" id="MBM6699757.1"/>
    </source>
</evidence>
<evidence type="ECO:0000259" key="1">
    <source>
        <dbReference type="Pfam" id="PF12682"/>
    </source>
</evidence>
<comment type="caution">
    <text evidence="2">The sequence shown here is derived from an EMBL/GenBank/DDBJ whole genome shotgun (WGS) entry which is preliminary data.</text>
</comment>
<organism evidence="2 3">
    <name type="scientific">Bifidobacterium pullorum subsp. saeculare</name>
    <dbReference type="NCBI Taxonomy" id="78257"/>
    <lineage>
        <taxon>Bacteria</taxon>
        <taxon>Bacillati</taxon>
        <taxon>Actinomycetota</taxon>
        <taxon>Actinomycetes</taxon>
        <taxon>Bifidobacteriales</taxon>
        <taxon>Bifidobacteriaceae</taxon>
        <taxon>Bifidobacterium</taxon>
    </lineage>
</organism>
<dbReference type="Gene3D" id="3.40.50.360">
    <property type="match status" value="1"/>
</dbReference>
<dbReference type="PANTHER" id="PTHR39201:SF1">
    <property type="entry name" value="FLAVODOXIN-LIKE DOMAIN-CONTAINING PROTEIN"/>
    <property type="match status" value="1"/>
</dbReference>
<dbReference type="SUPFAM" id="SSF52218">
    <property type="entry name" value="Flavoproteins"/>
    <property type="match status" value="1"/>
</dbReference>
<dbReference type="Proteomes" id="UP000718821">
    <property type="component" value="Unassembled WGS sequence"/>
</dbReference>
<reference evidence="2" key="1">
    <citation type="submission" date="2020-08" db="EMBL/GenBank/DDBJ databases">
        <authorList>
            <person name="Cejkova D."/>
            <person name="Kubasova T."/>
            <person name="Jahodarova E."/>
            <person name="Rychlik I."/>
        </authorList>
    </citation>
    <scope>NUCLEOTIDE SEQUENCE</scope>
    <source>
        <strain evidence="2">An836</strain>
    </source>
</reference>
<dbReference type="GO" id="GO:0010181">
    <property type="term" value="F:FMN binding"/>
    <property type="evidence" value="ECO:0007669"/>
    <property type="project" value="InterPro"/>
</dbReference>
<protein>
    <submittedName>
        <fullName evidence="2">NAD(P)H-dependent oxidoreductase</fullName>
    </submittedName>
</protein>
<reference evidence="2" key="2">
    <citation type="journal article" date="2021" name="Sci. Rep.">
        <title>The distribution of antibiotic resistance genes in chicken gut microbiota commensals.</title>
        <authorList>
            <person name="Juricova H."/>
            <person name="Matiasovicova J."/>
            <person name="Kubasova T."/>
            <person name="Cejkova D."/>
            <person name="Rychlik I."/>
        </authorList>
    </citation>
    <scope>NUCLEOTIDE SEQUENCE</scope>
    <source>
        <strain evidence="2">An836</strain>
    </source>
</reference>
<dbReference type="EMBL" id="JACLYU010000008">
    <property type="protein sequence ID" value="MBM6699757.1"/>
    <property type="molecule type" value="Genomic_DNA"/>
</dbReference>
<gene>
    <name evidence="2" type="ORF">H7U32_05390</name>
</gene>
<feature type="domain" description="Flavodoxin-like" evidence="1">
    <location>
        <begin position="19"/>
        <end position="149"/>
    </location>
</feature>
<dbReference type="RefSeq" id="WP_204468749.1">
    <property type="nucleotide sequence ID" value="NZ_JACLYU010000008.1"/>
</dbReference>
<name>A0A938WY18_9BIFI</name>
<evidence type="ECO:0000313" key="3">
    <source>
        <dbReference type="Proteomes" id="UP000718821"/>
    </source>
</evidence>
<dbReference type="InterPro" id="IPR029039">
    <property type="entry name" value="Flavoprotein-like_sf"/>
</dbReference>
<dbReference type="InterPro" id="IPR008254">
    <property type="entry name" value="Flavodoxin/NO_synth"/>
</dbReference>
<keyword evidence="3" id="KW-1185">Reference proteome</keyword>
<dbReference type="PANTHER" id="PTHR39201">
    <property type="entry name" value="EXPORTED PROTEIN-RELATED"/>
    <property type="match status" value="1"/>
</dbReference>
<proteinExistence type="predicted"/>
<accession>A0A938WY18</accession>
<sequence length="174" mass="18466">MLVVDYSRAGENYAVGVVAEGSTHRLARVIAEEAGCALVDIGTVEPYPLGYEEAKAVIQRELETGARPAVRWDEGMDGALADARAVALGYPIWCGSLPAPVRSFLDAVDLDGRIILPFCTHGGSGFARTLTELRDALPAADIRPGLAVLGEDAQRDPESLRPRVAAWLGGQPDV</sequence>